<dbReference type="GO" id="GO:0003777">
    <property type="term" value="F:microtubule motor activity"/>
    <property type="evidence" value="ECO:0007669"/>
    <property type="project" value="InterPro"/>
</dbReference>
<feature type="compositionally biased region" description="Basic and acidic residues" evidence="11">
    <location>
        <begin position="978"/>
        <end position="999"/>
    </location>
</feature>
<dbReference type="InterPro" id="IPR036961">
    <property type="entry name" value="Kinesin_motor_dom_sf"/>
</dbReference>
<dbReference type="Gene3D" id="3.40.850.10">
    <property type="entry name" value="Kinesin motor domain"/>
    <property type="match status" value="1"/>
</dbReference>
<evidence type="ECO:0000256" key="3">
    <source>
        <dbReference type="ARBA" id="ARBA00022701"/>
    </source>
</evidence>
<keyword evidence="16" id="KW-1185">Reference proteome</keyword>
<evidence type="ECO:0000256" key="1">
    <source>
        <dbReference type="ARBA" id="ARBA00004245"/>
    </source>
</evidence>
<keyword evidence="7 9" id="KW-0505">Motor protein</keyword>
<dbReference type="PANTHER" id="PTHR47969">
    <property type="entry name" value="CHROMOSOME-ASSOCIATED KINESIN KIF4A-RELATED"/>
    <property type="match status" value="1"/>
</dbReference>
<dbReference type="GO" id="GO:0005874">
    <property type="term" value="C:microtubule"/>
    <property type="evidence" value="ECO:0007669"/>
    <property type="project" value="UniProtKB-KW"/>
</dbReference>
<dbReference type="PROSITE" id="PS50067">
    <property type="entry name" value="KINESIN_MOTOR_2"/>
    <property type="match status" value="1"/>
</dbReference>
<evidence type="ECO:0000256" key="2">
    <source>
        <dbReference type="ARBA" id="ARBA00022490"/>
    </source>
</evidence>
<evidence type="ECO:0000256" key="5">
    <source>
        <dbReference type="ARBA" id="ARBA00022840"/>
    </source>
</evidence>
<feature type="compositionally biased region" description="Polar residues" evidence="11">
    <location>
        <begin position="376"/>
        <end position="393"/>
    </location>
</feature>
<dbReference type="GO" id="GO:0005524">
    <property type="term" value="F:ATP binding"/>
    <property type="evidence" value="ECO:0007669"/>
    <property type="project" value="UniProtKB-UniRule"/>
</dbReference>
<evidence type="ECO:0000256" key="4">
    <source>
        <dbReference type="ARBA" id="ARBA00022741"/>
    </source>
</evidence>
<evidence type="ECO:0000256" key="6">
    <source>
        <dbReference type="ARBA" id="ARBA00023054"/>
    </source>
</evidence>
<feature type="region of interest" description="Disordered" evidence="11">
    <location>
        <begin position="808"/>
        <end position="1136"/>
    </location>
</feature>
<feature type="region of interest" description="Disordered" evidence="11">
    <location>
        <begin position="447"/>
        <end position="513"/>
    </location>
</feature>
<keyword evidence="8" id="KW-0206">Cytoskeleton</keyword>
<keyword evidence="3" id="KW-0493">Microtubule</keyword>
<evidence type="ECO:0000256" key="11">
    <source>
        <dbReference type="SAM" id="MobiDB-lite"/>
    </source>
</evidence>
<evidence type="ECO:0000256" key="9">
    <source>
        <dbReference type="PROSITE-ProRule" id="PRU00283"/>
    </source>
</evidence>
<feature type="coiled-coil region" evidence="10">
    <location>
        <begin position="581"/>
        <end position="608"/>
    </location>
</feature>
<sequence>MDASETAGASGGSGKDKETVKVVVRCRPLFGKELVEGRKSIVTLDSAAALISLKCPDNGQIKSFTFDSVYDESTSQRQFYDESGYPLVESIFDGYNGTIFAYGQTGCGKTHTMQGKDLPPELRGVIPLSFDHIFDTINADTTREYMVRASYLEIYNEDIRDLLSDDAKKKLGLKESADGTVYVKDLTEVVVRDVESMNNVMNRGFKNRTVGATLMNEGSSRSHSIFTVVVETNETIGGQDHFKAGKLNLVDLAGSERQSKTGATGNRLKEGCKINLSLSALGNVISALVDGKGKHIPYRDSKLTRLLQDSLGGNTKTLMVAAVSPADYNYDETLSTLRYANRAKNIKNKPVVNEDPKDAKLREYKEEIERLRKMLESQSQSRGGELGSSSGMGTPSRPLSPRSGSGSGSRSNGTEDLAKEREEIAKYQQEAAEMLECAKHMMDEANALQTQHQRQQTDPGSDASTEIQAQAGKRKTSGVLGNLPPLLGLFGKQDQQMTPGRPRSAGNNSMMTSNGGDVVTSVYVAKGDDAAIKQAMQEAAQIDAQAKAMMVKAEEMMKEAAQRQSARHVEVVVKEVIPDTHVKERDELRELNQTILNQRDRIGQELEQTQVAMEAYVREKEMLHAKLKKIESHILGGASGSSSTRGSISAGNDADSEVTLLKQQVEYRRAQIKLREKAKKQAKNEAMRRALELEKQQVEEELKTAQEAAQASLAAARKKEAKYKAKLEATRQEIADLNSEFERERENMLDTIREQTKEAKLLEQLVELFLPQNELVKVWERAVWSEEREEWNLPKLKPRSDFHTIKLPTLPLGGGGGSAGIESGGAEVVSDDEDNTRQGSAGAAGNSTVRSSGSSSSAKRRKSGVSRQASHGGAIIPYDNESLMATHTPATSSRLPSAVHTSRPDSKAVTRGVSPHNSSNGSKERQKHKDKTSGPSVSRQPQEDQEQPQIAGAYEAPGAGHYFPAEEDLLAPLSAEYQPRDRLQSRQGSRQDSRQEKNRRTTSNGGNSRGAPSGLGQLDHTPPSIVAATEKTRSSSRGDSGGRQGNHRHHRHRDRKDRQQDDEAGAGNDEWVDAGDGTLAPITKKKSSKHSKKKNERRDKSEPTENDEDTAPPTDSTNEHYSSLRRPSFRSLDDLL</sequence>
<reference evidence="13 15" key="1">
    <citation type="submission" date="2018-09" db="EMBL/GenBank/DDBJ databases">
        <title>Genomic investigation of the strawberry pathogen Phytophthora fragariae indicates pathogenicity is determined by transcriptional variation in three key races.</title>
        <authorList>
            <person name="Adams T.M."/>
            <person name="Armitage A.D."/>
            <person name="Sobczyk M.K."/>
            <person name="Bates H.J."/>
            <person name="Dunwell J.M."/>
            <person name="Nellist C.F."/>
            <person name="Harrison R.J."/>
        </authorList>
    </citation>
    <scope>NUCLEOTIDE SEQUENCE [LARGE SCALE GENOMIC DNA]</scope>
    <source>
        <strain evidence="13 15">SCRP249</strain>
        <strain evidence="14 16">SCRP333</strain>
    </source>
</reference>
<dbReference type="PANTHER" id="PTHR47969:SF21">
    <property type="entry name" value="KINESIN-LIKE PROTEIN"/>
    <property type="match status" value="1"/>
</dbReference>
<dbReference type="GO" id="GO:0008017">
    <property type="term" value="F:microtubule binding"/>
    <property type="evidence" value="ECO:0007669"/>
    <property type="project" value="InterPro"/>
</dbReference>
<dbReference type="InterPro" id="IPR027417">
    <property type="entry name" value="P-loop_NTPase"/>
</dbReference>
<dbReference type="PRINTS" id="PR00380">
    <property type="entry name" value="KINESINHEAVY"/>
</dbReference>
<name>A0A6A3LCS9_9STRA</name>
<dbReference type="InterPro" id="IPR027640">
    <property type="entry name" value="Kinesin-like_fam"/>
</dbReference>
<feature type="region of interest" description="Disordered" evidence="11">
    <location>
        <begin position="374"/>
        <end position="416"/>
    </location>
</feature>
<feature type="compositionally biased region" description="Low complexity" evidence="11">
    <location>
        <begin position="480"/>
        <end position="489"/>
    </location>
</feature>
<dbReference type="InterPro" id="IPR019821">
    <property type="entry name" value="Kinesin_motor_CS"/>
</dbReference>
<dbReference type="EMBL" id="QXFT01001057">
    <property type="protein sequence ID" value="KAE9330383.1"/>
    <property type="molecule type" value="Genomic_DNA"/>
</dbReference>
<feature type="domain" description="Kinesin motor" evidence="12">
    <location>
        <begin position="19"/>
        <end position="346"/>
    </location>
</feature>
<gene>
    <name evidence="13" type="ORF">PR001_g14446</name>
    <name evidence="14" type="ORF">PR003_g15322</name>
</gene>
<feature type="compositionally biased region" description="Low complexity" evidence="11">
    <location>
        <begin position="395"/>
        <end position="411"/>
    </location>
</feature>
<evidence type="ECO:0000313" key="14">
    <source>
        <dbReference type="EMBL" id="KAE9330383.1"/>
    </source>
</evidence>
<dbReference type="GO" id="GO:0007018">
    <property type="term" value="P:microtubule-based movement"/>
    <property type="evidence" value="ECO:0007669"/>
    <property type="project" value="InterPro"/>
</dbReference>
<dbReference type="PROSITE" id="PS00411">
    <property type="entry name" value="KINESIN_MOTOR_1"/>
    <property type="match status" value="1"/>
</dbReference>
<dbReference type="AlphaFoldDB" id="A0A6A3LCS9"/>
<dbReference type="Proteomes" id="UP000429607">
    <property type="component" value="Unassembled WGS sequence"/>
</dbReference>
<dbReference type="Proteomes" id="UP000434957">
    <property type="component" value="Unassembled WGS sequence"/>
</dbReference>
<comment type="similarity">
    <text evidence="9">Belongs to the TRAFAC class myosin-kinesin ATPase superfamily. Kinesin family.</text>
</comment>
<keyword evidence="4 9" id="KW-0547">Nucleotide-binding</keyword>
<keyword evidence="5 9" id="KW-0067">ATP-binding</keyword>
<protein>
    <submittedName>
        <fullName evidence="13">Kinesin-like protein</fullName>
    </submittedName>
</protein>
<feature type="compositionally biased region" description="Polar residues" evidence="11">
    <location>
        <begin position="883"/>
        <end position="895"/>
    </location>
</feature>
<feature type="coiled-coil region" evidence="10">
    <location>
        <begin position="676"/>
        <end position="765"/>
    </location>
</feature>
<feature type="compositionally biased region" description="Low complexity" evidence="11">
    <location>
        <begin position="847"/>
        <end position="857"/>
    </location>
</feature>
<dbReference type="SMART" id="SM00129">
    <property type="entry name" value="KISc"/>
    <property type="match status" value="1"/>
</dbReference>
<feature type="compositionally biased region" description="Gly residues" evidence="11">
    <location>
        <begin position="812"/>
        <end position="823"/>
    </location>
</feature>
<feature type="compositionally biased region" description="Polar residues" evidence="11">
    <location>
        <begin position="447"/>
        <end position="468"/>
    </location>
</feature>
<evidence type="ECO:0000256" key="8">
    <source>
        <dbReference type="ARBA" id="ARBA00023212"/>
    </source>
</evidence>
<comment type="subcellular location">
    <subcellularLocation>
        <location evidence="1">Cytoplasm</location>
        <location evidence="1">Cytoskeleton</location>
    </subcellularLocation>
</comment>
<comment type="caution">
    <text evidence="13">The sequence shown here is derived from an EMBL/GenBank/DDBJ whole genome shotgun (WGS) entry which is preliminary data.</text>
</comment>
<keyword evidence="6 10" id="KW-0175">Coiled coil</keyword>
<dbReference type="FunFam" id="3.40.850.10:FF:000029">
    <property type="entry name" value="Kinesin-like protein KIF17"/>
    <property type="match status" value="1"/>
</dbReference>
<proteinExistence type="inferred from homology"/>
<keyword evidence="2" id="KW-0963">Cytoplasm</keyword>
<evidence type="ECO:0000259" key="12">
    <source>
        <dbReference type="PROSITE" id="PS50067"/>
    </source>
</evidence>
<feature type="compositionally biased region" description="Basic residues" evidence="11">
    <location>
        <begin position="1045"/>
        <end position="1055"/>
    </location>
</feature>
<dbReference type="InterPro" id="IPR001752">
    <property type="entry name" value="Kinesin_motor_dom"/>
</dbReference>
<dbReference type="SUPFAM" id="SSF52540">
    <property type="entry name" value="P-loop containing nucleoside triphosphate hydrolases"/>
    <property type="match status" value="1"/>
</dbReference>
<evidence type="ECO:0000256" key="7">
    <source>
        <dbReference type="ARBA" id="ARBA00023175"/>
    </source>
</evidence>
<evidence type="ECO:0000313" key="16">
    <source>
        <dbReference type="Proteomes" id="UP000434957"/>
    </source>
</evidence>
<evidence type="ECO:0000313" key="15">
    <source>
        <dbReference type="Proteomes" id="UP000429607"/>
    </source>
</evidence>
<feature type="compositionally biased region" description="Basic residues" evidence="11">
    <location>
        <begin position="1083"/>
        <end position="1095"/>
    </location>
</feature>
<organism evidence="13 15">
    <name type="scientific">Phytophthora rubi</name>
    <dbReference type="NCBI Taxonomy" id="129364"/>
    <lineage>
        <taxon>Eukaryota</taxon>
        <taxon>Sar</taxon>
        <taxon>Stramenopiles</taxon>
        <taxon>Oomycota</taxon>
        <taxon>Peronosporomycetes</taxon>
        <taxon>Peronosporales</taxon>
        <taxon>Peronosporaceae</taxon>
        <taxon>Phytophthora</taxon>
    </lineage>
</organism>
<dbReference type="EMBL" id="QXFV01001036">
    <property type="protein sequence ID" value="KAE9017236.1"/>
    <property type="molecule type" value="Genomic_DNA"/>
</dbReference>
<evidence type="ECO:0000256" key="10">
    <source>
        <dbReference type="SAM" id="Coils"/>
    </source>
</evidence>
<evidence type="ECO:0000313" key="13">
    <source>
        <dbReference type="EMBL" id="KAE9017236.1"/>
    </source>
</evidence>
<accession>A0A6A3LCS9</accession>
<dbReference type="Pfam" id="PF00225">
    <property type="entry name" value="Kinesin"/>
    <property type="match status" value="1"/>
</dbReference>
<feature type="binding site" evidence="9">
    <location>
        <begin position="103"/>
        <end position="110"/>
    </location>
    <ligand>
        <name>ATP</name>
        <dbReference type="ChEBI" id="CHEBI:30616"/>
    </ligand>
</feature>